<name>A0A5K3FHY0_MESCO</name>
<comment type="similarity">
    <text evidence="1">Belongs to the archease family.</text>
</comment>
<dbReference type="WBParaSite" id="MCU_008552-RA">
    <property type="protein sequence ID" value="MCU_008552-RA"/>
    <property type="gene ID" value="MCU_008552"/>
</dbReference>
<evidence type="ECO:0000256" key="4">
    <source>
        <dbReference type="ARBA" id="ARBA00022837"/>
    </source>
</evidence>
<accession>A0A5K3FHY0</accession>
<dbReference type="SUPFAM" id="SSF69819">
    <property type="entry name" value="MTH1598-like"/>
    <property type="match status" value="1"/>
</dbReference>
<dbReference type="PANTHER" id="PTHR12682:SF11">
    <property type="entry name" value="PROTEIN ARCHEASE"/>
    <property type="match status" value="1"/>
</dbReference>
<sequence length="151" mass="17610">MEGDTTQIPEQKFEYLDHTADVQLHAWGSDLKEAFEQVAMAMFAYMTTNYDSVDMTSSYEIDATGSDMKSLLFHFLDEWLFAFSAGDFFFPRIIKITEFDRQNFRIKATGWGEPFDISKHPQGTEVKAITYSNMQIYDEEKRHEVFVIIDI</sequence>
<keyword evidence="2" id="KW-0819">tRNA processing</keyword>
<evidence type="ECO:0000313" key="6">
    <source>
        <dbReference type="WBParaSite" id="MCU_008552-RA"/>
    </source>
</evidence>
<feature type="domain" description="Archease" evidence="5">
    <location>
        <begin position="13"/>
        <end position="151"/>
    </location>
</feature>
<keyword evidence="4" id="KW-0106">Calcium</keyword>
<dbReference type="Gene3D" id="3.55.10.10">
    <property type="entry name" value="Archease domain"/>
    <property type="match status" value="1"/>
</dbReference>
<evidence type="ECO:0000256" key="3">
    <source>
        <dbReference type="ARBA" id="ARBA00022723"/>
    </source>
</evidence>
<dbReference type="FunFam" id="3.55.10.10:FF:000001">
    <property type="entry name" value="protein archease isoform X1"/>
    <property type="match status" value="1"/>
</dbReference>
<proteinExistence type="inferred from homology"/>
<dbReference type="GO" id="GO:0006388">
    <property type="term" value="P:tRNA splicing, via endonucleolytic cleavage and ligation"/>
    <property type="evidence" value="ECO:0007669"/>
    <property type="project" value="TreeGrafter"/>
</dbReference>
<organism evidence="6">
    <name type="scientific">Mesocestoides corti</name>
    <name type="common">Flatworm</name>
    <dbReference type="NCBI Taxonomy" id="53468"/>
    <lineage>
        <taxon>Eukaryota</taxon>
        <taxon>Metazoa</taxon>
        <taxon>Spiralia</taxon>
        <taxon>Lophotrochozoa</taxon>
        <taxon>Platyhelminthes</taxon>
        <taxon>Cestoda</taxon>
        <taxon>Eucestoda</taxon>
        <taxon>Cyclophyllidea</taxon>
        <taxon>Mesocestoididae</taxon>
        <taxon>Mesocestoides</taxon>
    </lineage>
</organism>
<dbReference type="PANTHER" id="PTHR12682">
    <property type="entry name" value="ARCHEASE"/>
    <property type="match status" value="1"/>
</dbReference>
<dbReference type="InterPro" id="IPR002804">
    <property type="entry name" value="Archease"/>
</dbReference>
<evidence type="ECO:0000256" key="2">
    <source>
        <dbReference type="ARBA" id="ARBA00022694"/>
    </source>
</evidence>
<evidence type="ECO:0000259" key="5">
    <source>
        <dbReference type="Pfam" id="PF01951"/>
    </source>
</evidence>
<dbReference type="GO" id="GO:0046872">
    <property type="term" value="F:metal ion binding"/>
    <property type="evidence" value="ECO:0007669"/>
    <property type="project" value="UniProtKB-KW"/>
</dbReference>
<dbReference type="AlphaFoldDB" id="A0A5K3FHY0"/>
<reference evidence="6" key="1">
    <citation type="submission" date="2019-11" db="UniProtKB">
        <authorList>
            <consortium name="WormBaseParasite"/>
        </authorList>
    </citation>
    <scope>IDENTIFICATION</scope>
</reference>
<evidence type="ECO:0000256" key="1">
    <source>
        <dbReference type="ARBA" id="ARBA00007963"/>
    </source>
</evidence>
<dbReference type="InterPro" id="IPR036820">
    <property type="entry name" value="Archease_dom_sf"/>
</dbReference>
<keyword evidence="3" id="KW-0479">Metal-binding</keyword>
<dbReference type="GO" id="GO:0072669">
    <property type="term" value="C:tRNA-splicing ligase complex"/>
    <property type="evidence" value="ECO:0007669"/>
    <property type="project" value="TreeGrafter"/>
</dbReference>
<dbReference type="Pfam" id="PF01951">
    <property type="entry name" value="Archease"/>
    <property type="match status" value="1"/>
</dbReference>
<protein>
    <submittedName>
        <fullName evidence="6">Archease domain-containing protein</fullName>
    </submittedName>
</protein>
<dbReference type="InterPro" id="IPR023572">
    <property type="entry name" value="Archease_dom"/>
</dbReference>